<dbReference type="OrthoDB" id="10613931at2759"/>
<evidence type="ECO:0000313" key="2">
    <source>
        <dbReference type="Proteomes" id="UP000267096"/>
    </source>
</evidence>
<dbReference type="AlphaFoldDB" id="A0A0M3KGM5"/>
<reference evidence="1 2" key="2">
    <citation type="submission" date="2018-11" db="EMBL/GenBank/DDBJ databases">
        <authorList>
            <consortium name="Pathogen Informatics"/>
        </authorList>
    </citation>
    <scope>NUCLEOTIDE SEQUENCE [LARGE SCALE GENOMIC DNA]</scope>
</reference>
<protein>
    <submittedName>
        <fullName evidence="3">HARE-HTH domain-containing protein</fullName>
    </submittedName>
</protein>
<dbReference type="EMBL" id="UYRR01037407">
    <property type="protein sequence ID" value="VDK70233.1"/>
    <property type="molecule type" value="Genomic_DNA"/>
</dbReference>
<proteinExistence type="predicted"/>
<dbReference type="Proteomes" id="UP000267096">
    <property type="component" value="Unassembled WGS sequence"/>
</dbReference>
<accession>A0A0M3KGM5</accession>
<gene>
    <name evidence="1" type="ORF">ASIM_LOCUS19523</name>
</gene>
<sequence length="96" mass="10794">MGNKDIIENEQNDIVALANSLKWLNSSENRQNVLLTLLRVISSYKDPKATRLSISSLSGKKYDGQKSVSIERPRRGIFVKFASLDEGYIPCKLILP</sequence>
<evidence type="ECO:0000313" key="1">
    <source>
        <dbReference type="EMBL" id="VDK70233.1"/>
    </source>
</evidence>
<reference evidence="3" key="1">
    <citation type="submission" date="2017-02" db="UniProtKB">
        <authorList>
            <consortium name="WormBaseParasite"/>
        </authorList>
    </citation>
    <scope>IDENTIFICATION</scope>
</reference>
<dbReference type="WBParaSite" id="ASIM_0002013901-mRNA-1">
    <property type="protein sequence ID" value="ASIM_0002013901-mRNA-1"/>
    <property type="gene ID" value="ASIM_0002013901"/>
</dbReference>
<keyword evidence="2" id="KW-1185">Reference proteome</keyword>
<organism evidence="3">
    <name type="scientific">Anisakis simplex</name>
    <name type="common">Herring worm</name>
    <dbReference type="NCBI Taxonomy" id="6269"/>
    <lineage>
        <taxon>Eukaryota</taxon>
        <taxon>Metazoa</taxon>
        <taxon>Ecdysozoa</taxon>
        <taxon>Nematoda</taxon>
        <taxon>Chromadorea</taxon>
        <taxon>Rhabditida</taxon>
        <taxon>Spirurina</taxon>
        <taxon>Ascaridomorpha</taxon>
        <taxon>Ascaridoidea</taxon>
        <taxon>Anisakidae</taxon>
        <taxon>Anisakis</taxon>
        <taxon>Anisakis simplex complex</taxon>
    </lineage>
</organism>
<evidence type="ECO:0000313" key="3">
    <source>
        <dbReference type="WBParaSite" id="ASIM_0002013901-mRNA-1"/>
    </source>
</evidence>
<name>A0A0M3KGM5_ANISI</name>